<dbReference type="CDD" id="cd09693">
    <property type="entry name" value="Cas5_I"/>
    <property type="match status" value="1"/>
</dbReference>
<keyword evidence="3" id="KW-1185">Reference proteome</keyword>
<dbReference type="STRING" id="572547.Amico_0124"/>
<dbReference type="EMBL" id="CP001997">
    <property type="protein sequence ID" value="ADE56272.1"/>
    <property type="molecule type" value="Genomic_DNA"/>
</dbReference>
<dbReference type="NCBIfam" id="TIGR02593">
    <property type="entry name" value="CRISPR_cas5"/>
    <property type="match status" value="1"/>
</dbReference>
<dbReference type="Pfam" id="PF09704">
    <property type="entry name" value="Cas_Cas5d"/>
    <property type="match status" value="1"/>
</dbReference>
<evidence type="ECO:0000313" key="2">
    <source>
        <dbReference type="EMBL" id="ADE56272.1"/>
    </source>
</evidence>
<dbReference type="Proteomes" id="UP000002366">
    <property type="component" value="Chromosome"/>
</dbReference>
<organism evidence="2 3">
    <name type="scientific">Aminobacterium colombiense (strain DSM 12261 / ALA-1)</name>
    <dbReference type="NCBI Taxonomy" id="572547"/>
    <lineage>
        <taxon>Bacteria</taxon>
        <taxon>Thermotogati</taxon>
        <taxon>Synergistota</taxon>
        <taxon>Synergistia</taxon>
        <taxon>Synergistales</taxon>
        <taxon>Aminobacteriaceae</taxon>
        <taxon>Aminobacterium</taxon>
    </lineage>
</organism>
<proteinExistence type="predicted"/>
<gene>
    <name evidence="2" type="ordered locus">Amico_0124</name>
</gene>
<evidence type="ECO:0000256" key="1">
    <source>
        <dbReference type="ARBA" id="ARBA00023118"/>
    </source>
</evidence>
<dbReference type="AlphaFoldDB" id="D5ECJ0"/>
<accession>D5ECJ0</accession>
<keyword evidence="1" id="KW-0051">Antiviral defense</keyword>
<dbReference type="GO" id="GO:0051607">
    <property type="term" value="P:defense response to virus"/>
    <property type="evidence" value="ECO:0007669"/>
    <property type="project" value="UniProtKB-KW"/>
</dbReference>
<dbReference type="GO" id="GO:0043571">
    <property type="term" value="P:maintenance of CRISPR repeat elements"/>
    <property type="evidence" value="ECO:0007669"/>
    <property type="project" value="InterPro"/>
</dbReference>
<dbReference type="InterPro" id="IPR021124">
    <property type="entry name" value="CRISPR-assoc_prot_Cas5"/>
</dbReference>
<reference evidence="2 3" key="1">
    <citation type="journal article" date="2010" name="Stand. Genomic Sci.">
        <title>Complete genome sequence of Aminobacterium colombiense type strain (ALA-1).</title>
        <authorList>
            <person name="Chertkov O."/>
            <person name="Sikorski J."/>
            <person name="Brambilla E."/>
            <person name="Lapidus A."/>
            <person name="Copeland A."/>
            <person name="Glavina Del Rio T."/>
            <person name="Nolan M."/>
            <person name="Lucas S."/>
            <person name="Tice H."/>
            <person name="Cheng J.F."/>
            <person name="Han C."/>
            <person name="Detter J.C."/>
            <person name="Bruce D."/>
            <person name="Tapia R."/>
            <person name="Goodwin L."/>
            <person name="Pitluck S."/>
            <person name="Liolios K."/>
            <person name="Ivanova N."/>
            <person name="Mavromatis K."/>
            <person name="Ovchinnikova G."/>
            <person name="Pati A."/>
            <person name="Chen A."/>
            <person name="Palaniappan K."/>
            <person name="Land M."/>
            <person name="Hauser L."/>
            <person name="Chang Y.J."/>
            <person name="Jeffries C.D."/>
            <person name="Spring S."/>
            <person name="Rohde M."/>
            <person name="Goker M."/>
            <person name="Bristow J."/>
            <person name="Eisen J.A."/>
            <person name="Markowitz V."/>
            <person name="Hugenholtz P."/>
            <person name="Kyrpides N.C."/>
            <person name="Klenk H.P."/>
        </authorList>
    </citation>
    <scope>NUCLEOTIDE SEQUENCE [LARGE SCALE GENOMIC DNA]</scope>
    <source>
        <strain evidence="3">DSM 12261 / ALA-1</strain>
    </source>
</reference>
<dbReference type="eggNOG" id="ENOG502ZKD1">
    <property type="taxonomic scope" value="Bacteria"/>
</dbReference>
<dbReference type="InterPro" id="IPR013422">
    <property type="entry name" value="CRISPR-assoc_prot_Cas5_N"/>
</dbReference>
<dbReference type="HOGENOM" id="CLU_1222674_0_0_0"/>
<evidence type="ECO:0000313" key="3">
    <source>
        <dbReference type="Proteomes" id="UP000002366"/>
    </source>
</evidence>
<name>D5ECJ0_AMICL</name>
<protein>
    <submittedName>
        <fullName evidence="2">CRISPR-associated protein DevS</fullName>
    </submittedName>
</protein>
<dbReference type="OrthoDB" id="344955at2"/>
<dbReference type="KEGG" id="aco:Amico_0124"/>
<sequence>MIRLRVTAPFATFRHFATGSFRPTIDFITPSAAFGLLLNIAGVEMRGGEGKNGTTLIQKGLPPIKLAIGAIKFPEQQEILQQLHNYPVGTTRKEWKPFTKGSKYNILPVTRAFLSGIDAIIAIDSPDFEEKLRNSLEGKTQRKYGLPFLGDNSFILDRIEETTPSLPAYWYCCLEEPLIELDKQRINRFTITIDREDMSKTRTALFAPTKERISEIPSGAWVEVIY</sequence>
<dbReference type="RefSeq" id="WP_013047538.1">
    <property type="nucleotide sequence ID" value="NC_014011.1"/>
</dbReference>